<keyword evidence="3" id="KW-1185">Reference proteome</keyword>
<gene>
    <name evidence="2" type="ORF">C5F44_09205</name>
</gene>
<keyword evidence="1" id="KW-0732">Signal</keyword>
<evidence type="ECO:0000313" key="3">
    <source>
        <dbReference type="Proteomes" id="UP000241362"/>
    </source>
</evidence>
<sequence>MIRPLLAAALILFPLTAAANGFEPVRDKGQFLSLIENRELRIGLYDLTLKVLPDGRIEGEALGWDVTGTWAWRDGYFCREMDWSGYAIRYNCQLVEVRGGDELRFTVDQGRGDSARFRLR</sequence>
<accession>A0A2T4J9H4</accession>
<reference evidence="2 3" key="1">
    <citation type="submission" date="2018-03" db="EMBL/GenBank/DDBJ databases">
        <title>Rhodobacter blasticus.</title>
        <authorList>
            <person name="Meyer T.E."/>
            <person name="Miller S."/>
            <person name="Lodha T."/>
            <person name="Gandham S."/>
            <person name="Chintalapati S."/>
            <person name="Chintalapati V.R."/>
        </authorList>
    </citation>
    <scope>NUCLEOTIDE SEQUENCE [LARGE SCALE GENOMIC DNA]</scope>
    <source>
        <strain evidence="2 3">DSM 2131</strain>
    </source>
</reference>
<proteinExistence type="predicted"/>
<name>A0A2T4J9H4_FUSBL</name>
<evidence type="ECO:0000256" key="1">
    <source>
        <dbReference type="SAM" id="SignalP"/>
    </source>
</evidence>
<dbReference type="AlphaFoldDB" id="A0A2T4J9H4"/>
<dbReference type="EMBL" id="PZKE01000007">
    <property type="protein sequence ID" value="PTE14541.1"/>
    <property type="molecule type" value="Genomic_DNA"/>
</dbReference>
<organism evidence="2 3">
    <name type="scientific">Fuscovulum blasticum DSM 2131</name>
    <dbReference type="NCBI Taxonomy" id="1188250"/>
    <lineage>
        <taxon>Bacteria</taxon>
        <taxon>Pseudomonadati</taxon>
        <taxon>Pseudomonadota</taxon>
        <taxon>Alphaproteobacteria</taxon>
        <taxon>Rhodobacterales</taxon>
        <taxon>Paracoccaceae</taxon>
        <taxon>Pseudogemmobacter</taxon>
    </lineage>
</organism>
<comment type="caution">
    <text evidence="2">The sequence shown here is derived from an EMBL/GenBank/DDBJ whole genome shotgun (WGS) entry which is preliminary data.</text>
</comment>
<feature type="signal peptide" evidence="1">
    <location>
        <begin position="1"/>
        <end position="19"/>
    </location>
</feature>
<evidence type="ECO:0000313" key="2">
    <source>
        <dbReference type="EMBL" id="PTE14541.1"/>
    </source>
</evidence>
<protein>
    <submittedName>
        <fullName evidence="2">Dihydrodipicolinate reductase</fullName>
    </submittedName>
</protein>
<dbReference type="RefSeq" id="WP_107673232.1">
    <property type="nucleotide sequence ID" value="NZ_PZKE01000007.1"/>
</dbReference>
<dbReference type="Proteomes" id="UP000241362">
    <property type="component" value="Unassembled WGS sequence"/>
</dbReference>
<feature type="chain" id="PRO_5015463817" evidence="1">
    <location>
        <begin position="20"/>
        <end position="120"/>
    </location>
</feature>